<proteinExistence type="predicted"/>
<dbReference type="EMBL" id="JAENII010000003">
    <property type="protein sequence ID" value="MBK1826305.1"/>
    <property type="molecule type" value="Genomic_DNA"/>
</dbReference>
<keyword evidence="3" id="KW-1185">Reference proteome</keyword>
<organism evidence="2 3">
    <name type="scientific">Haloferula rosea</name>
    <dbReference type="NCBI Taxonomy" id="490093"/>
    <lineage>
        <taxon>Bacteria</taxon>
        <taxon>Pseudomonadati</taxon>
        <taxon>Verrucomicrobiota</taxon>
        <taxon>Verrucomicrobiia</taxon>
        <taxon>Verrucomicrobiales</taxon>
        <taxon>Verrucomicrobiaceae</taxon>
        <taxon>Haloferula</taxon>
    </lineage>
</organism>
<name>A0A934RD97_9BACT</name>
<feature type="transmembrane region" description="Helical" evidence="1">
    <location>
        <begin position="35"/>
        <end position="58"/>
    </location>
</feature>
<sequence>MSLRAFHIVFVTVTTLMFAFLAAWAFGFAQERDGVVTGLGILGLIGLVGMPIYGVYFYKKARKILL</sequence>
<keyword evidence="1" id="KW-1133">Transmembrane helix</keyword>
<dbReference type="Proteomes" id="UP000658278">
    <property type="component" value="Unassembled WGS sequence"/>
</dbReference>
<reference evidence="2" key="1">
    <citation type="submission" date="2021-01" db="EMBL/GenBank/DDBJ databases">
        <title>Modified the classification status of verrucomicrobia.</title>
        <authorList>
            <person name="Feng X."/>
        </authorList>
    </citation>
    <scope>NUCLEOTIDE SEQUENCE</scope>
    <source>
        <strain evidence="2">KCTC 22201</strain>
    </source>
</reference>
<evidence type="ECO:0000313" key="3">
    <source>
        <dbReference type="Proteomes" id="UP000658278"/>
    </source>
</evidence>
<evidence type="ECO:0000256" key="1">
    <source>
        <dbReference type="SAM" id="Phobius"/>
    </source>
</evidence>
<dbReference type="AlphaFoldDB" id="A0A934RD97"/>
<protein>
    <submittedName>
        <fullName evidence="2">Uncharacterized protein</fullName>
    </submittedName>
</protein>
<comment type="caution">
    <text evidence="2">The sequence shown here is derived from an EMBL/GenBank/DDBJ whole genome shotgun (WGS) entry which is preliminary data.</text>
</comment>
<dbReference type="RefSeq" id="WP_200277107.1">
    <property type="nucleotide sequence ID" value="NZ_JAENII010000003.1"/>
</dbReference>
<evidence type="ECO:0000313" key="2">
    <source>
        <dbReference type="EMBL" id="MBK1826305.1"/>
    </source>
</evidence>
<keyword evidence="1" id="KW-0472">Membrane</keyword>
<accession>A0A934RD97</accession>
<gene>
    <name evidence="2" type="ORF">JIN81_04700</name>
</gene>
<feature type="transmembrane region" description="Helical" evidence="1">
    <location>
        <begin position="7"/>
        <end position="29"/>
    </location>
</feature>
<keyword evidence="1" id="KW-0812">Transmembrane</keyword>